<dbReference type="Proteomes" id="UP000192758">
    <property type="component" value="Unassembled WGS sequence"/>
</dbReference>
<proteinExistence type="predicted"/>
<accession>A0A1W0E488</accession>
<feature type="signal peptide" evidence="1">
    <location>
        <begin position="1"/>
        <end position="18"/>
    </location>
</feature>
<organism evidence="2 3">
    <name type="scientific">Ecytonucleospora hepatopenaei</name>
    <dbReference type="NCBI Taxonomy" id="646526"/>
    <lineage>
        <taxon>Eukaryota</taxon>
        <taxon>Fungi</taxon>
        <taxon>Fungi incertae sedis</taxon>
        <taxon>Microsporidia</taxon>
        <taxon>Enterocytozoonidae</taxon>
        <taxon>Ecytonucleospora</taxon>
    </lineage>
</organism>
<evidence type="ECO:0000256" key="1">
    <source>
        <dbReference type="SAM" id="SignalP"/>
    </source>
</evidence>
<dbReference type="EMBL" id="MNPJ01000023">
    <property type="protein sequence ID" value="OQS54043.1"/>
    <property type="molecule type" value="Genomic_DNA"/>
</dbReference>
<dbReference type="AlphaFoldDB" id="A0A1W0E488"/>
<keyword evidence="1" id="KW-0732">Signal</keyword>
<dbReference type="VEuPathDB" id="MicrosporidiaDB:EHP00_1697"/>
<sequence length="344" mass="41575">MNFNLTLLVLFASYKLFAIKTGNKKYKLLSKEKDKSKTKSFVEMYFDSFLKENDENEIKEHVIDALQDKSLQKFHSIYLKNNACFDLDFSKESYEIIEDLFRFVQEHYIDDYNDLKQLFIGRRICFDKFLQKNYKNIALNSKNLNDLQIVKRYMSRQSKILSNTKIRTLFDLSNDFENIYILKYLPEKEDKQKLPDINENSIFKMSRFLFEISRKFEDINFNRMTLNNYLQGYEKLKLHFELVILYETLFKVFEDFFEDKIKRRFGNTTKNFELKESDTPVKILFYILEEIIFTKFAKNTEDDFFITKYYEIISSMVTNYVAINYIISSNAKREVFVLQKIRNV</sequence>
<evidence type="ECO:0000313" key="3">
    <source>
        <dbReference type="Proteomes" id="UP000192758"/>
    </source>
</evidence>
<keyword evidence="3" id="KW-1185">Reference proteome</keyword>
<reference evidence="2 3" key="1">
    <citation type="journal article" date="2017" name="Environ. Microbiol.">
        <title>Decay of the glycolytic pathway and adaptation to intranuclear parasitism within Enterocytozoonidae microsporidia.</title>
        <authorList>
            <person name="Wiredu Boakye D."/>
            <person name="Jaroenlak P."/>
            <person name="Prachumwat A."/>
            <person name="Williams T.A."/>
            <person name="Bateman K.S."/>
            <person name="Itsathitphaisarn O."/>
            <person name="Sritunyalucksana K."/>
            <person name="Paszkiewicz K.H."/>
            <person name="Moore K.A."/>
            <person name="Stentiford G.D."/>
            <person name="Williams B.A."/>
        </authorList>
    </citation>
    <scope>NUCLEOTIDE SEQUENCE [LARGE SCALE GENOMIC DNA]</scope>
    <source>
        <strain evidence="2 3">TH1</strain>
    </source>
</reference>
<comment type="caution">
    <text evidence="2">The sequence shown here is derived from an EMBL/GenBank/DDBJ whole genome shotgun (WGS) entry which is preliminary data.</text>
</comment>
<evidence type="ECO:0000313" key="2">
    <source>
        <dbReference type="EMBL" id="OQS54043.1"/>
    </source>
</evidence>
<name>A0A1W0E488_9MICR</name>
<gene>
    <name evidence="2" type="ORF">EHP00_1697</name>
</gene>
<protein>
    <submittedName>
        <fullName evidence="2">Uncharacterized protein</fullName>
    </submittedName>
</protein>
<feature type="chain" id="PRO_5012822637" evidence="1">
    <location>
        <begin position="19"/>
        <end position="344"/>
    </location>
</feature>